<evidence type="ECO:0000256" key="2">
    <source>
        <dbReference type="ARBA" id="ARBA00022603"/>
    </source>
</evidence>
<evidence type="ECO:0000313" key="7">
    <source>
        <dbReference type="Proteomes" id="UP000606194"/>
    </source>
</evidence>
<dbReference type="EMBL" id="BMTL01000061">
    <property type="protein sequence ID" value="GGS29779.1"/>
    <property type="molecule type" value="Genomic_DNA"/>
</dbReference>
<dbReference type="GO" id="GO:0008757">
    <property type="term" value="F:S-adenosylmethionine-dependent methyltransferase activity"/>
    <property type="evidence" value="ECO:0007669"/>
    <property type="project" value="TreeGrafter"/>
</dbReference>
<dbReference type="GO" id="GO:0035657">
    <property type="term" value="C:eRF1 methyltransferase complex"/>
    <property type="evidence" value="ECO:0007669"/>
    <property type="project" value="TreeGrafter"/>
</dbReference>
<dbReference type="PROSITE" id="PS00092">
    <property type="entry name" value="N6_MTASE"/>
    <property type="match status" value="1"/>
</dbReference>
<dbReference type="Proteomes" id="UP000606194">
    <property type="component" value="Unassembled WGS sequence"/>
</dbReference>
<dbReference type="GO" id="GO:0008170">
    <property type="term" value="F:N-methyltransferase activity"/>
    <property type="evidence" value="ECO:0007669"/>
    <property type="project" value="UniProtKB-ARBA"/>
</dbReference>
<dbReference type="InterPro" id="IPR002052">
    <property type="entry name" value="DNA_methylase_N6_adenine_CS"/>
</dbReference>
<reference evidence="6" key="1">
    <citation type="journal article" date="2014" name="Int. J. Syst. Evol. Microbiol.">
        <title>Complete genome sequence of Corynebacterium casei LMG S-19264T (=DSM 44701T), isolated from a smear-ripened cheese.</title>
        <authorList>
            <consortium name="US DOE Joint Genome Institute (JGI-PGF)"/>
            <person name="Walter F."/>
            <person name="Albersmeier A."/>
            <person name="Kalinowski J."/>
            <person name="Ruckert C."/>
        </authorList>
    </citation>
    <scope>NUCLEOTIDE SEQUENCE</scope>
    <source>
        <strain evidence="6">JCM 4386</strain>
    </source>
</reference>
<keyword evidence="7" id="KW-1185">Reference proteome</keyword>
<dbReference type="Gene3D" id="3.40.50.150">
    <property type="entry name" value="Vaccinia Virus protein VP39"/>
    <property type="match status" value="1"/>
</dbReference>
<protein>
    <submittedName>
        <fullName evidence="6">Methyltransferase</fullName>
    </submittedName>
</protein>
<dbReference type="SUPFAM" id="SSF53335">
    <property type="entry name" value="S-adenosyl-L-methionine-dependent methyltransferases"/>
    <property type="match status" value="1"/>
</dbReference>
<dbReference type="InterPro" id="IPR004557">
    <property type="entry name" value="PrmC-related"/>
</dbReference>
<dbReference type="Pfam" id="PF05175">
    <property type="entry name" value="MTS"/>
    <property type="match status" value="1"/>
</dbReference>
<organism evidence="6 7">
    <name type="scientific">Streptomyces humidus</name>
    <dbReference type="NCBI Taxonomy" id="52259"/>
    <lineage>
        <taxon>Bacteria</taxon>
        <taxon>Bacillati</taxon>
        <taxon>Actinomycetota</taxon>
        <taxon>Actinomycetes</taxon>
        <taxon>Kitasatosporales</taxon>
        <taxon>Streptomycetaceae</taxon>
        <taxon>Streptomyces</taxon>
    </lineage>
</organism>
<dbReference type="InterPro" id="IPR052190">
    <property type="entry name" value="Euk-Arch_PrmC-MTase"/>
</dbReference>
<dbReference type="PANTHER" id="PTHR45875">
    <property type="entry name" value="METHYLTRANSFERASE N6AMT1"/>
    <property type="match status" value="1"/>
</dbReference>
<reference evidence="6" key="2">
    <citation type="submission" date="2020-09" db="EMBL/GenBank/DDBJ databases">
        <authorList>
            <person name="Sun Q."/>
            <person name="Ohkuma M."/>
        </authorList>
    </citation>
    <scope>NUCLEOTIDE SEQUENCE</scope>
    <source>
        <strain evidence="6">JCM 4386</strain>
    </source>
</reference>
<evidence type="ECO:0000313" key="6">
    <source>
        <dbReference type="EMBL" id="GGS29779.1"/>
    </source>
</evidence>
<dbReference type="InterPro" id="IPR029063">
    <property type="entry name" value="SAM-dependent_MTases_sf"/>
</dbReference>
<keyword evidence="2 6" id="KW-0489">Methyltransferase</keyword>
<sequence length="227" mass="24301">MTADAWAPRTGVPALTPPGVYAPQWDTRLLTRALSREDIGMATEVLDLGTGSGALAVQAARLGARVTAVDISRLAVLTARINARLAGQRVHFRRGDLTAAVPGRSYDLVVSNPPYVPSPDTALPRRGLARAWDAGRDGRAFIDRICAEAPSVLNPGGALLLVHSSLCDTRATLRRLADVGLSATVTDRAAVPYGPVLRSRQRWLVQQGLLDGDEDREELVVVRAERA</sequence>
<dbReference type="GO" id="GO:0003676">
    <property type="term" value="F:nucleic acid binding"/>
    <property type="evidence" value="ECO:0007669"/>
    <property type="project" value="InterPro"/>
</dbReference>
<name>A0A918GDL3_9ACTN</name>
<evidence type="ECO:0000256" key="3">
    <source>
        <dbReference type="ARBA" id="ARBA00022679"/>
    </source>
</evidence>
<dbReference type="RefSeq" id="WP_190154265.1">
    <property type="nucleotide sequence ID" value="NZ_BMTL01000061.1"/>
</dbReference>
<gene>
    <name evidence="6" type="ORF">GCM10010269_80510</name>
</gene>
<feature type="domain" description="Methyltransferase small" evidence="5">
    <location>
        <begin position="26"/>
        <end position="116"/>
    </location>
</feature>
<keyword evidence="4" id="KW-0949">S-adenosyl-L-methionine</keyword>
<dbReference type="PANTHER" id="PTHR45875:SF1">
    <property type="entry name" value="METHYLTRANSFERASE N6AMT1"/>
    <property type="match status" value="1"/>
</dbReference>
<dbReference type="GO" id="GO:0008276">
    <property type="term" value="F:protein methyltransferase activity"/>
    <property type="evidence" value="ECO:0007669"/>
    <property type="project" value="TreeGrafter"/>
</dbReference>
<keyword evidence="3" id="KW-0808">Transferase</keyword>
<evidence type="ECO:0000256" key="1">
    <source>
        <dbReference type="ARBA" id="ARBA00006149"/>
    </source>
</evidence>
<dbReference type="GO" id="GO:0032259">
    <property type="term" value="P:methylation"/>
    <property type="evidence" value="ECO:0007669"/>
    <property type="project" value="UniProtKB-KW"/>
</dbReference>
<evidence type="ECO:0000256" key="4">
    <source>
        <dbReference type="ARBA" id="ARBA00022691"/>
    </source>
</evidence>
<comment type="caution">
    <text evidence="6">The sequence shown here is derived from an EMBL/GenBank/DDBJ whole genome shotgun (WGS) entry which is preliminary data.</text>
</comment>
<evidence type="ECO:0000259" key="5">
    <source>
        <dbReference type="Pfam" id="PF05175"/>
    </source>
</evidence>
<accession>A0A918GDL3</accession>
<dbReference type="AlphaFoldDB" id="A0A918GDL3"/>
<dbReference type="CDD" id="cd02440">
    <property type="entry name" value="AdoMet_MTases"/>
    <property type="match status" value="1"/>
</dbReference>
<dbReference type="NCBIfam" id="TIGR00537">
    <property type="entry name" value="hemK_rel_arch"/>
    <property type="match status" value="1"/>
</dbReference>
<proteinExistence type="inferred from homology"/>
<comment type="similarity">
    <text evidence="1">Belongs to the eukaryotic/archaeal PrmC-related family.</text>
</comment>
<dbReference type="InterPro" id="IPR007848">
    <property type="entry name" value="Small_mtfrase_dom"/>
</dbReference>